<protein>
    <submittedName>
        <fullName evidence="1">Uncharacterized protein</fullName>
    </submittedName>
</protein>
<name>A0A9D4D9X2_DREPO</name>
<accession>A0A9D4D9X2</accession>
<keyword evidence="2" id="KW-1185">Reference proteome</keyword>
<evidence type="ECO:0000313" key="1">
    <source>
        <dbReference type="EMBL" id="KAH3740847.1"/>
    </source>
</evidence>
<sequence length="51" mass="5668">MPNGIHGFCISIAEVEASDYAANTIGNKVDKDFQRVFLYKCFVQHGCNTSK</sequence>
<comment type="caution">
    <text evidence="1">The sequence shown here is derived from an EMBL/GenBank/DDBJ whole genome shotgun (WGS) entry which is preliminary data.</text>
</comment>
<reference evidence="1" key="1">
    <citation type="journal article" date="2019" name="bioRxiv">
        <title>The Genome of the Zebra Mussel, Dreissena polymorpha: A Resource for Invasive Species Research.</title>
        <authorList>
            <person name="McCartney M.A."/>
            <person name="Auch B."/>
            <person name="Kono T."/>
            <person name="Mallez S."/>
            <person name="Zhang Y."/>
            <person name="Obille A."/>
            <person name="Becker A."/>
            <person name="Abrahante J.E."/>
            <person name="Garbe J."/>
            <person name="Badalamenti J.P."/>
            <person name="Herman A."/>
            <person name="Mangelson H."/>
            <person name="Liachko I."/>
            <person name="Sullivan S."/>
            <person name="Sone E.D."/>
            <person name="Koren S."/>
            <person name="Silverstein K.A.T."/>
            <person name="Beckman K.B."/>
            <person name="Gohl D.M."/>
        </authorList>
    </citation>
    <scope>NUCLEOTIDE SEQUENCE</scope>
    <source>
        <strain evidence="1">Duluth1</strain>
        <tissue evidence="1">Whole animal</tissue>
    </source>
</reference>
<gene>
    <name evidence="1" type="ORF">DPMN_047561</name>
</gene>
<reference evidence="1" key="2">
    <citation type="submission" date="2020-11" db="EMBL/GenBank/DDBJ databases">
        <authorList>
            <person name="McCartney M.A."/>
            <person name="Auch B."/>
            <person name="Kono T."/>
            <person name="Mallez S."/>
            <person name="Becker A."/>
            <person name="Gohl D.M."/>
            <person name="Silverstein K.A.T."/>
            <person name="Koren S."/>
            <person name="Bechman K.B."/>
            <person name="Herman A."/>
            <person name="Abrahante J.E."/>
            <person name="Garbe J."/>
        </authorList>
    </citation>
    <scope>NUCLEOTIDE SEQUENCE</scope>
    <source>
        <strain evidence="1">Duluth1</strain>
        <tissue evidence="1">Whole animal</tissue>
    </source>
</reference>
<dbReference type="AlphaFoldDB" id="A0A9D4D9X2"/>
<organism evidence="1 2">
    <name type="scientific">Dreissena polymorpha</name>
    <name type="common">Zebra mussel</name>
    <name type="synonym">Mytilus polymorpha</name>
    <dbReference type="NCBI Taxonomy" id="45954"/>
    <lineage>
        <taxon>Eukaryota</taxon>
        <taxon>Metazoa</taxon>
        <taxon>Spiralia</taxon>
        <taxon>Lophotrochozoa</taxon>
        <taxon>Mollusca</taxon>
        <taxon>Bivalvia</taxon>
        <taxon>Autobranchia</taxon>
        <taxon>Heteroconchia</taxon>
        <taxon>Euheterodonta</taxon>
        <taxon>Imparidentia</taxon>
        <taxon>Neoheterodontei</taxon>
        <taxon>Myida</taxon>
        <taxon>Dreissenoidea</taxon>
        <taxon>Dreissenidae</taxon>
        <taxon>Dreissena</taxon>
    </lineage>
</organism>
<dbReference type="EMBL" id="JAIWYP010000011">
    <property type="protein sequence ID" value="KAH3740847.1"/>
    <property type="molecule type" value="Genomic_DNA"/>
</dbReference>
<evidence type="ECO:0000313" key="2">
    <source>
        <dbReference type="Proteomes" id="UP000828390"/>
    </source>
</evidence>
<dbReference type="Proteomes" id="UP000828390">
    <property type="component" value="Unassembled WGS sequence"/>
</dbReference>
<proteinExistence type="predicted"/>